<proteinExistence type="predicted"/>
<name>X1KA25_9ZZZZ</name>
<comment type="caution">
    <text evidence="1">The sequence shown here is derived from an EMBL/GenBank/DDBJ whole genome shotgun (WGS) entry which is preliminary data.</text>
</comment>
<protein>
    <submittedName>
        <fullName evidence="1">Uncharacterized protein</fullName>
    </submittedName>
</protein>
<accession>X1KA25</accession>
<evidence type="ECO:0000313" key="1">
    <source>
        <dbReference type="EMBL" id="GAH90460.1"/>
    </source>
</evidence>
<dbReference type="EMBL" id="BARV01002228">
    <property type="protein sequence ID" value="GAH90460.1"/>
    <property type="molecule type" value="Genomic_DNA"/>
</dbReference>
<gene>
    <name evidence="1" type="ORF">S06H3_05889</name>
</gene>
<dbReference type="AlphaFoldDB" id="X1KA25"/>
<reference evidence="1" key="1">
    <citation type="journal article" date="2014" name="Front. Microbiol.">
        <title>High frequency of phylogenetically diverse reductive dehalogenase-homologous genes in deep subseafloor sedimentary metagenomes.</title>
        <authorList>
            <person name="Kawai M."/>
            <person name="Futagami T."/>
            <person name="Toyoda A."/>
            <person name="Takaki Y."/>
            <person name="Nishi S."/>
            <person name="Hori S."/>
            <person name="Arai W."/>
            <person name="Tsubouchi T."/>
            <person name="Morono Y."/>
            <person name="Uchiyama I."/>
            <person name="Ito T."/>
            <person name="Fujiyama A."/>
            <person name="Inagaki F."/>
            <person name="Takami H."/>
        </authorList>
    </citation>
    <scope>NUCLEOTIDE SEQUENCE</scope>
    <source>
        <strain evidence="1">Expedition CK06-06</strain>
    </source>
</reference>
<sequence>MTAWQPEPGLDSDLREFSCNACWHRWYQLIPLEEQGDYMA</sequence>
<organism evidence="1">
    <name type="scientific">marine sediment metagenome</name>
    <dbReference type="NCBI Taxonomy" id="412755"/>
    <lineage>
        <taxon>unclassified sequences</taxon>
        <taxon>metagenomes</taxon>
        <taxon>ecological metagenomes</taxon>
    </lineage>
</organism>